<feature type="region of interest" description="Disordered" evidence="1">
    <location>
        <begin position="43"/>
        <end position="116"/>
    </location>
</feature>
<keyword evidence="3" id="KW-1185">Reference proteome</keyword>
<dbReference type="AlphaFoldDB" id="A0A6G0W3M3"/>
<feature type="compositionally biased region" description="Basic and acidic residues" evidence="1">
    <location>
        <begin position="59"/>
        <end position="72"/>
    </location>
</feature>
<dbReference type="EMBL" id="VJMJ01000378">
    <property type="protein sequence ID" value="KAF0721626.1"/>
    <property type="molecule type" value="Genomic_DNA"/>
</dbReference>
<reference evidence="2 3" key="1">
    <citation type="submission" date="2019-07" db="EMBL/GenBank/DDBJ databases">
        <title>Genomics analysis of Aphanomyces spp. identifies a new class of oomycete effector associated with host adaptation.</title>
        <authorList>
            <person name="Gaulin E."/>
        </authorList>
    </citation>
    <scope>NUCLEOTIDE SEQUENCE [LARGE SCALE GENOMIC DNA]</scope>
    <source>
        <strain evidence="2 3">ATCC 201684</strain>
    </source>
</reference>
<gene>
    <name evidence="2" type="ORF">Ae201684_019032</name>
</gene>
<comment type="caution">
    <text evidence="2">The sequence shown here is derived from an EMBL/GenBank/DDBJ whole genome shotgun (WGS) entry which is preliminary data.</text>
</comment>
<proteinExistence type="predicted"/>
<feature type="compositionally biased region" description="Polar residues" evidence="1">
    <location>
        <begin position="80"/>
        <end position="98"/>
    </location>
</feature>
<sequence length="271" mass="30052">MHRDGTRSPVEMTATMENTSVSVDGVVEDMAVGEGSSDIASANALQDISMAENNIPRTEASDHKPMTTDRDPPNSPGAEGSQNVEALESTQNVESTECTGGPKEATRNKSSDELSDDVEVVEVHAPGSEDDSLQAARAAEEVVRVCADIRDKYKGIRDYHENAHWIRCADDEDRKYWTTAKDSVPYVEGIADCRGPINEFANKLQILEEKRKDVEAAHVYMTKESYVRYCTEDSGPNYVSYICLKVPDVPKFMEHVRKVDRESPLESQVDC</sequence>
<dbReference type="Proteomes" id="UP000481153">
    <property type="component" value="Unassembled WGS sequence"/>
</dbReference>
<evidence type="ECO:0000313" key="2">
    <source>
        <dbReference type="EMBL" id="KAF0721626.1"/>
    </source>
</evidence>
<organism evidence="2 3">
    <name type="scientific">Aphanomyces euteiches</name>
    <dbReference type="NCBI Taxonomy" id="100861"/>
    <lineage>
        <taxon>Eukaryota</taxon>
        <taxon>Sar</taxon>
        <taxon>Stramenopiles</taxon>
        <taxon>Oomycota</taxon>
        <taxon>Saprolegniomycetes</taxon>
        <taxon>Saprolegniales</taxon>
        <taxon>Verrucalvaceae</taxon>
        <taxon>Aphanomyces</taxon>
    </lineage>
</organism>
<evidence type="ECO:0000313" key="3">
    <source>
        <dbReference type="Proteomes" id="UP000481153"/>
    </source>
</evidence>
<accession>A0A6G0W3M3</accession>
<name>A0A6G0W3M3_9STRA</name>
<feature type="compositionally biased region" description="Polar residues" evidence="1">
    <location>
        <begin position="43"/>
        <end position="56"/>
    </location>
</feature>
<protein>
    <submittedName>
        <fullName evidence="2">Uncharacterized protein</fullName>
    </submittedName>
</protein>
<evidence type="ECO:0000256" key="1">
    <source>
        <dbReference type="SAM" id="MobiDB-lite"/>
    </source>
</evidence>
<feature type="region of interest" description="Disordered" evidence="1">
    <location>
        <begin position="1"/>
        <end position="22"/>
    </location>
</feature>